<accession>A0A4U1CP37</accession>
<dbReference type="PRINTS" id="PR00038">
    <property type="entry name" value="HTHLUXR"/>
</dbReference>
<keyword evidence="3" id="KW-0804">Transcription</keyword>
<dbReference type="SUPFAM" id="SSF46894">
    <property type="entry name" value="C-terminal effector domain of the bipartite response regulators"/>
    <property type="match status" value="1"/>
</dbReference>
<keyword evidence="6" id="KW-1185">Reference proteome</keyword>
<dbReference type="InterPro" id="IPR016032">
    <property type="entry name" value="Sig_transdc_resp-reg_C-effctor"/>
</dbReference>
<dbReference type="Pfam" id="PF00196">
    <property type="entry name" value="GerE"/>
    <property type="match status" value="1"/>
</dbReference>
<dbReference type="OrthoDB" id="966138at2"/>
<evidence type="ECO:0000256" key="2">
    <source>
        <dbReference type="ARBA" id="ARBA00023125"/>
    </source>
</evidence>
<evidence type="ECO:0000313" key="5">
    <source>
        <dbReference type="EMBL" id="TKC08408.1"/>
    </source>
</evidence>
<dbReference type="PANTHER" id="PTHR44688:SF25">
    <property type="entry name" value="HTH LUXR-TYPE DOMAIN-CONTAINING PROTEIN"/>
    <property type="match status" value="1"/>
</dbReference>
<protein>
    <submittedName>
        <fullName evidence="5">Helix-turn-helix transcriptional regulator</fullName>
    </submittedName>
</protein>
<feature type="domain" description="HTH luxR-type" evidence="4">
    <location>
        <begin position="1"/>
        <end position="51"/>
    </location>
</feature>
<comment type="caution">
    <text evidence="5">The sequence shown here is derived from an EMBL/GenBank/DDBJ whole genome shotgun (WGS) entry which is preliminary data.</text>
</comment>
<dbReference type="PROSITE" id="PS00622">
    <property type="entry name" value="HTH_LUXR_1"/>
    <property type="match status" value="1"/>
</dbReference>
<evidence type="ECO:0000313" key="6">
    <source>
        <dbReference type="Proteomes" id="UP000309488"/>
    </source>
</evidence>
<organism evidence="5 6">
    <name type="scientific">Pedobacter polaris</name>
    <dbReference type="NCBI Taxonomy" id="2571273"/>
    <lineage>
        <taxon>Bacteria</taxon>
        <taxon>Pseudomonadati</taxon>
        <taxon>Bacteroidota</taxon>
        <taxon>Sphingobacteriia</taxon>
        <taxon>Sphingobacteriales</taxon>
        <taxon>Sphingobacteriaceae</taxon>
        <taxon>Pedobacter</taxon>
    </lineage>
</organism>
<dbReference type="InterPro" id="IPR036388">
    <property type="entry name" value="WH-like_DNA-bd_sf"/>
</dbReference>
<dbReference type="RefSeq" id="WP_136842428.1">
    <property type="nucleotide sequence ID" value="NZ_SWBR01000003.1"/>
</dbReference>
<reference evidence="5 6" key="1">
    <citation type="submission" date="2019-04" db="EMBL/GenBank/DDBJ databases">
        <title>Pedobacter sp. RP-3-22 sp. nov., isolated from Arctic soil.</title>
        <authorList>
            <person name="Dahal R.H."/>
            <person name="Kim D.-U."/>
        </authorList>
    </citation>
    <scope>NUCLEOTIDE SEQUENCE [LARGE SCALE GENOMIC DNA]</scope>
    <source>
        <strain evidence="5 6">RP-3-22</strain>
    </source>
</reference>
<dbReference type="Gene3D" id="1.10.10.10">
    <property type="entry name" value="Winged helix-like DNA-binding domain superfamily/Winged helix DNA-binding domain"/>
    <property type="match status" value="1"/>
</dbReference>
<proteinExistence type="predicted"/>
<name>A0A4U1CP37_9SPHI</name>
<evidence type="ECO:0000256" key="3">
    <source>
        <dbReference type="ARBA" id="ARBA00023163"/>
    </source>
</evidence>
<dbReference type="InterPro" id="IPR000792">
    <property type="entry name" value="Tscrpt_reg_LuxR_C"/>
</dbReference>
<dbReference type="SMART" id="SM00421">
    <property type="entry name" value="HTH_LUXR"/>
    <property type="match status" value="1"/>
</dbReference>
<sequence length="51" mass="5941">MYFKLNTREIEVAKLIIEGKKYKEIADILFLSERTLTTHAAAIFNKVNVKK</sequence>
<evidence type="ECO:0000259" key="4">
    <source>
        <dbReference type="PROSITE" id="PS50043"/>
    </source>
</evidence>
<dbReference type="PANTHER" id="PTHR44688">
    <property type="entry name" value="DNA-BINDING TRANSCRIPTIONAL ACTIVATOR DEVR_DOSR"/>
    <property type="match status" value="1"/>
</dbReference>
<evidence type="ECO:0000256" key="1">
    <source>
        <dbReference type="ARBA" id="ARBA00023015"/>
    </source>
</evidence>
<dbReference type="CDD" id="cd06170">
    <property type="entry name" value="LuxR_C_like"/>
    <property type="match status" value="1"/>
</dbReference>
<dbReference type="GO" id="GO:0003677">
    <property type="term" value="F:DNA binding"/>
    <property type="evidence" value="ECO:0007669"/>
    <property type="project" value="UniProtKB-KW"/>
</dbReference>
<dbReference type="GO" id="GO:0006355">
    <property type="term" value="P:regulation of DNA-templated transcription"/>
    <property type="evidence" value="ECO:0007669"/>
    <property type="project" value="InterPro"/>
</dbReference>
<keyword evidence="2" id="KW-0238">DNA-binding</keyword>
<dbReference type="Proteomes" id="UP000309488">
    <property type="component" value="Unassembled WGS sequence"/>
</dbReference>
<gene>
    <name evidence="5" type="ORF">FA048_12635</name>
</gene>
<dbReference type="PROSITE" id="PS50043">
    <property type="entry name" value="HTH_LUXR_2"/>
    <property type="match status" value="1"/>
</dbReference>
<keyword evidence="1" id="KW-0805">Transcription regulation</keyword>
<dbReference type="AlphaFoldDB" id="A0A4U1CP37"/>
<dbReference type="EMBL" id="SWBR01000003">
    <property type="protein sequence ID" value="TKC08408.1"/>
    <property type="molecule type" value="Genomic_DNA"/>
</dbReference>